<reference evidence="2 3" key="1">
    <citation type="submission" date="2016-01" db="EMBL/GenBank/DDBJ databases">
        <title>Highly variable Streptococcus oralis are common among viridans streptococci isolated from primates.</title>
        <authorList>
            <person name="Denapaite D."/>
            <person name="Rieger M."/>
            <person name="Koendgen S."/>
            <person name="Brueckner R."/>
            <person name="Ochigava I."/>
            <person name="Kappeler P."/>
            <person name="Maetz-Rensing K."/>
            <person name="Leendertz F."/>
            <person name="Hakenbeck R."/>
        </authorList>
    </citation>
    <scope>NUCLEOTIDE SEQUENCE [LARGE SCALE GENOMIC DNA]</scope>
    <source>
        <strain evidence="2 3">DD18</strain>
    </source>
</reference>
<sequence>MKKLFLLLAISPLLIACGQAKQDSTSTATASPKTIVVATAGDIPPFDFEKDGNLTGYDVEVLKAVDE</sequence>
<dbReference type="PATRIC" id="fig|68892.8.peg.199"/>
<dbReference type="SUPFAM" id="SSF53850">
    <property type="entry name" value="Periplasmic binding protein-like II"/>
    <property type="match status" value="1"/>
</dbReference>
<dbReference type="PROSITE" id="PS51257">
    <property type="entry name" value="PROKAR_LIPOPROTEIN"/>
    <property type="match status" value="1"/>
</dbReference>
<proteinExistence type="predicted"/>
<protein>
    <submittedName>
        <fullName evidence="2">Cysteine ABC transporter, substrate-binding protein</fullName>
    </submittedName>
</protein>
<organism evidence="2 3">
    <name type="scientific">Streptococcus infantis</name>
    <dbReference type="NCBI Taxonomy" id="68892"/>
    <lineage>
        <taxon>Bacteria</taxon>
        <taxon>Bacillati</taxon>
        <taxon>Bacillota</taxon>
        <taxon>Bacilli</taxon>
        <taxon>Lactobacillales</taxon>
        <taxon>Streptococcaceae</taxon>
        <taxon>Streptococcus</taxon>
    </lineage>
</organism>
<evidence type="ECO:0000313" key="3">
    <source>
        <dbReference type="Proteomes" id="UP000072578"/>
    </source>
</evidence>
<accession>A0A139RJP0</accession>
<feature type="signal peptide" evidence="1">
    <location>
        <begin position="1"/>
        <end position="22"/>
    </location>
</feature>
<keyword evidence="1" id="KW-0732">Signal</keyword>
<dbReference type="Proteomes" id="UP000072578">
    <property type="component" value="Unassembled WGS sequence"/>
</dbReference>
<evidence type="ECO:0000313" key="2">
    <source>
        <dbReference type="EMBL" id="KXU14983.1"/>
    </source>
</evidence>
<dbReference type="AlphaFoldDB" id="A0A139RJP0"/>
<feature type="chain" id="PRO_5007299135" evidence="1">
    <location>
        <begin position="23"/>
        <end position="67"/>
    </location>
</feature>
<dbReference type="EMBL" id="LQZF01000017">
    <property type="protein sequence ID" value="KXU14983.1"/>
    <property type="molecule type" value="Genomic_DNA"/>
</dbReference>
<gene>
    <name evidence="2" type="ORF">SINDD18_00171</name>
</gene>
<comment type="caution">
    <text evidence="2">The sequence shown here is derived from an EMBL/GenBank/DDBJ whole genome shotgun (WGS) entry which is preliminary data.</text>
</comment>
<evidence type="ECO:0000256" key="1">
    <source>
        <dbReference type="SAM" id="SignalP"/>
    </source>
</evidence>
<name>A0A139RJP0_9STRE</name>
<dbReference type="Gene3D" id="3.40.190.10">
    <property type="entry name" value="Periplasmic binding protein-like II"/>
    <property type="match status" value="1"/>
</dbReference>